<dbReference type="EMBL" id="GDHC01001924">
    <property type="protein sequence ID" value="JAQ16705.1"/>
    <property type="molecule type" value="Transcribed_RNA"/>
</dbReference>
<name>A0A146LGK0_LYGHE</name>
<protein>
    <recommendedName>
        <fullName evidence="3">Centromere protein M</fullName>
    </recommendedName>
</protein>
<dbReference type="EMBL" id="GDHC01011960">
    <property type="protein sequence ID" value="JAQ06669.1"/>
    <property type="molecule type" value="Transcribed_RNA"/>
</dbReference>
<evidence type="ECO:0008006" key="3">
    <source>
        <dbReference type="Google" id="ProtNLM"/>
    </source>
</evidence>
<reference evidence="1" key="1">
    <citation type="journal article" date="2016" name="Gigascience">
        <title>De novo construction of an expanded transcriptome assembly for the western tarnished plant bug, Lygus hesperus.</title>
        <authorList>
            <person name="Tassone E.E."/>
            <person name="Geib S.M."/>
            <person name="Hall B."/>
            <person name="Fabrick J.A."/>
            <person name="Brent C.S."/>
            <person name="Hull J.J."/>
        </authorList>
    </citation>
    <scope>NUCLEOTIDE SEQUENCE</scope>
</reference>
<evidence type="ECO:0000313" key="2">
    <source>
        <dbReference type="EMBL" id="JAQ16705.1"/>
    </source>
</evidence>
<dbReference type="Gene3D" id="3.40.50.300">
    <property type="entry name" value="P-loop containing nucleotide triphosphate hydrolases"/>
    <property type="match status" value="1"/>
</dbReference>
<dbReference type="InterPro" id="IPR027417">
    <property type="entry name" value="P-loop_NTPase"/>
</dbReference>
<organism evidence="1">
    <name type="scientific">Lygus hesperus</name>
    <name type="common">Western plant bug</name>
    <dbReference type="NCBI Taxonomy" id="30085"/>
    <lineage>
        <taxon>Eukaryota</taxon>
        <taxon>Metazoa</taxon>
        <taxon>Ecdysozoa</taxon>
        <taxon>Arthropoda</taxon>
        <taxon>Hexapoda</taxon>
        <taxon>Insecta</taxon>
        <taxon>Pterygota</taxon>
        <taxon>Neoptera</taxon>
        <taxon>Paraneoptera</taxon>
        <taxon>Hemiptera</taxon>
        <taxon>Heteroptera</taxon>
        <taxon>Panheteroptera</taxon>
        <taxon>Cimicomorpha</taxon>
        <taxon>Miridae</taxon>
        <taxon>Mirini</taxon>
        <taxon>Lygus</taxon>
    </lineage>
</organism>
<sequence length="197" mass="21518">MSDIEDFSLIVFTPRQFLDRLELSFAAASNKHADTNRIQVSIKFASTVEELVQIGGSQVQADYVAIFVDIKEGNNILRCQQYLKSIPPMFVPTRLCIVNGSCRSGHLAATKDLVSLCDQYRIPIINSEILDDSSCKHVAEQIIRIALIAGGAAHGMPVVIPTPPDFEPNPNSVTARLSMSRASPVTQLSSDSIHHSV</sequence>
<proteinExistence type="predicted"/>
<accession>A0A146LGK0</accession>
<gene>
    <name evidence="1" type="ORF">g.34847</name>
    <name evidence="2" type="ORF">g.34848</name>
</gene>
<evidence type="ECO:0000313" key="1">
    <source>
        <dbReference type="EMBL" id="JAQ06669.1"/>
    </source>
</evidence>
<dbReference type="AlphaFoldDB" id="A0A146LGK0"/>